<comment type="caution">
    <text evidence="1">The sequence shown here is derived from an EMBL/GenBank/DDBJ whole genome shotgun (WGS) entry which is preliminary data.</text>
</comment>
<evidence type="ECO:0000313" key="2">
    <source>
        <dbReference type="Proteomes" id="UP001345013"/>
    </source>
</evidence>
<organism evidence="1 2">
    <name type="scientific">Lithohypha guttulata</name>
    <dbReference type="NCBI Taxonomy" id="1690604"/>
    <lineage>
        <taxon>Eukaryota</taxon>
        <taxon>Fungi</taxon>
        <taxon>Dikarya</taxon>
        <taxon>Ascomycota</taxon>
        <taxon>Pezizomycotina</taxon>
        <taxon>Eurotiomycetes</taxon>
        <taxon>Chaetothyriomycetidae</taxon>
        <taxon>Chaetothyriales</taxon>
        <taxon>Trichomeriaceae</taxon>
        <taxon>Lithohypha</taxon>
    </lineage>
</organism>
<gene>
    <name evidence="1" type="ORF">LTR24_006020</name>
</gene>
<proteinExistence type="predicted"/>
<sequence>MVNVLRASVPLAALAACSFSYCVYRRLAPTTSLDIITISTIPQSLAESRTNKIIVNPHNYIHSDDTREVRLSLDRSLPDEQILARFMKGFFGGWIFAPERAAMRIARMQLVQVAALGDLPSSERVWSNREISREKLPQLGTVYFGAFRVADKLLQERHNLKHRDGKGHGMTPEDDGIDIQDRESYIDFVFGSDEGMLRGVHRFSVLHGLCQADESSQDVIIRFSHTSCNPGKNEPLNRVLAALHLAYATLLFRDGVAEVLKQGQHGTSLMRTATMYENICLQHALSLGAKVAVWPFCN</sequence>
<keyword evidence="2" id="KW-1185">Reference proteome</keyword>
<dbReference type="PROSITE" id="PS51257">
    <property type="entry name" value="PROKAR_LIPOPROTEIN"/>
    <property type="match status" value="1"/>
</dbReference>
<dbReference type="Proteomes" id="UP001345013">
    <property type="component" value="Unassembled WGS sequence"/>
</dbReference>
<dbReference type="EMBL" id="JAVRRG010000073">
    <property type="protein sequence ID" value="KAK5089652.1"/>
    <property type="molecule type" value="Genomic_DNA"/>
</dbReference>
<reference evidence="1 2" key="1">
    <citation type="submission" date="2023-08" db="EMBL/GenBank/DDBJ databases">
        <title>Black Yeasts Isolated from many extreme environments.</title>
        <authorList>
            <person name="Coleine C."/>
            <person name="Stajich J.E."/>
            <person name="Selbmann L."/>
        </authorList>
    </citation>
    <scope>NUCLEOTIDE SEQUENCE [LARGE SCALE GENOMIC DNA]</scope>
    <source>
        <strain evidence="1 2">CCFEE 5885</strain>
    </source>
</reference>
<protein>
    <submittedName>
        <fullName evidence="1">Uncharacterized protein</fullName>
    </submittedName>
</protein>
<name>A0ABR0K7M3_9EURO</name>
<evidence type="ECO:0000313" key="1">
    <source>
        <dbReference type="EMBL" id="KAK5089652.1"/>
    </source>
</evidence>
<accession>A0ABR0K7M3</accession>